<proteinExistence type="predicted"/>
<evidence type="ECO:0000313" key="1">
    <source>
        <dbReference type="EMBL" id="KMT65366.1"/>
    </source>
</evidence>
<gene>
    <name evidence="1" type="ORF">XM47_10095</name>
</gene>
<dbReference type="EMBL" id="LAZL01000012">
    <property type="protein sequence ID" value="KMT65366.1"/>
    <property type="molecule type" value="Genomic_DNA"/>
</dbReference>
<organism evidence="1 2">
    <name type="scientific">Catenovulum maritimum</name>
    <dbReference type="NCBI Taxonomy" id="1513271"/>
    <lineage>
        <taxon>Bacteria</taxon>
        <taxon>Pseudomonadati</taxon>
        <taxon>Pseudomonadota</taxon>
        <taxon>Gammaproteobacteria</taxon>
        <taxon>Alteromonadales</taxon>
        <taxon>Alteromonadaceae</taxon>
        <taxon>Catenovulum</taxon>
    </lineage>
</organism>
<sequence>MFIDPKLISADALEALVSAWVCQQDFSSSDDFEINIAVTQIIGKLQRKELILTFSDNDELDETDRWTIQTCEHFNLTPSQVEFDSL</sequence>
<comment type="caution">
    <text evidence="1">The sequence shown here is derived from an EMBL/GenBank/DDBJ whole genome shotgun (WGS) entry which is preliminary data.</text>
</comment>
<dbReference type="RefSeq" id="WP_048692186.1">
    <property type="nucleotide sequence ID" value="NZ_KQ130489.1"/>
</dbReference>
<dbReference type="STRING" id="1513271.XM47_10095"/>
<dbReference type="Gene3D" id="1.10.10.610">
    <property type="entry name" value="YehU-like"/>
    <property type="match status" value="1"/>
</dbReference>
<dbReference type="Proteomes" id="UP000037600">
    <property type="component" value="Unassembled WGS sequence"/>
</dbReference>
<keyword evidence="2" id="KW-1185">Reference proteome</keyword>
<dbReference type="AlphaFoldDB" id="A0A0J8JLD0"/>
<dbReference type="InterPro" id="IPR036685">
    <property type="entry name" value="YehU-like_sf"/>
</dbReference>
<accession>A0A0J8JLD0</accession>
<name>A0A0J8JLD0_9ALTE</name>
<evidence type="ECO:0000313" key="2">
    <source>
        <dbReference type="Proteomes" id="UP000037600"/>
    </source>
</evidence>
<dbReference type="SUPFAM" id="SSF118001">
    <property type="entry name" value="YehU-like"/>
    <property type="match status" value="1"/>
</dbReference>
<reference evidence="1 2" key="1">
    <citation type="submission" date="2015-04" db="EMBL/GenBank/DDBJ databases">
        <title>Draft Genome Sequence of the Novel Agar-Digesting Marine Bacterium Q1.</title>
        <authorList>
            <person name="Li Y."/>
            <person name="Li D."/>
            <person name="Chen G."/>
            <person name="Du Z."/>
        </authorList>
    </citation>
    <scope>NUCLEOTIDE SEQUENCE [LARGE SCALE GENOMIC DNA]</scope>
    <source>
        <strain evidence="1 2">Q1</strain>
    </source>
</reference>
<dbReference type="OrthoDB" id="9868140at2"/>
<protein>
    <submittedName>
        <fullName evidence="1">Uncharacterized protein</fullName>
    </submittedName>
</protein>